<comment type="subcellular location">
    <subcellularLocation>
        <location evidence="1">Membrane</location>
        <topology evidence="1">Multi-pass membrane protein</topology>
    </subcellularLocation>
</comment>
<name>A0A285CL71_9BACI</name>
<dbReference type="Proteomes" id="UP000219546">
    <property type="component" value="Unassembled WGS sequence"/>
</dbReference>
<dbReference type="PANTHER" id="PTHR43829:SF9">
    <property type="entry name" value="AQUAPORIN-9"/>
    <property type="match status" value="1"/>
</dbReference>
<dbReference type="PRINTS" id="PR02019">
    <property type="entry name" value="AQUAPORIN7"/>
</dbReference>
<keyword evidence="10" id="KW-1185">Reference proteome</keyword>
<keyword evidence="3 7" id="KW-0813">Transport</keyword>
<dbReference type="InterPro" id="IPR022357">
    <property type="entry name" value="MIP_CS"/>
</dbReference>
<gene>
    <name evidence="9" type="ORF">SAMN05877753_102460</name>
</gene>
<dbReference type="GO" id="GO:0005886">
    <property type="term" value="C:plasma membrane"/>
    <property type="evidence" value="ECO:0007669"/>
    <property type="project" value="TreeGrafter"/>
</dbReference>
<reference evidence="9 10" key="1">
    <citation type="submission" date="2017-08" db="EMBL/GenBank/DDBJ databases">
        <authorList>
            <person name="de Groot N.N."/>
        </authorList>
    </citation>
    <scope>NUCLEOTIDE SEQUENCE [LARGE SCALE GENOMIC DNA]</scope>
    <source>
        <strain evidence="9 10">JC228</strain>
    </source>
</reference>
<evidence type="ECO:0000256" key="3">
    <source>
        <dbReference type="ARBA" id="ARBA00022448"/>
    </source>
</evidence>
<feature type="transmembrane region" description="Helical" evidence="8">
    <location>
        <begin position="6"/>
        <end position="27"/>
    </location>
</feature>
<evidence type="ECO:0000256" key="8">
    <source>
        <dbReference type="SAM" id="Phobius"/>
    </source>
</evidence>
<dbReference type="SUPFAM" id="SSF81338">
    <property type="entry name" value="Aquaporin-like"/>
    <property type="match status" value="1"/>
</dbReference>
<protein>
    <submittedName>
        <fullName evidence="9">Glycerol uptake facilitator protein</fullName>
    </submittedName>
</protein>
<evidence type="ECO:0000256" key="1">
    <source>
        <dbReference type="ARBA" id="ARBA00004141"/>
    </source>
</evidence>
<dbReference type="Pfam" id="PF00230">
    <property type="entry name" value="MIP"/>
    <property type="match status" value="1"/>
</dbReference>
<feature type="transmembrane region" description="Helical" evidence="8">
    <location>
        <begin position="163"/>
        <end position="184"/>
    </location>
</feature>
<dbReference type="InterPro" id="IPR000425">
    <property type="entry name" value="MIP"/>
</dbReference>
<evidence type="ECO:0000256" key="4">
    <source>
        <dbReference type="ARBA" id="ARBA00022692"/>
    </source>
</evidence>
<dbReference type="AlphaFoldDB" id="A0A285CL71"/>
<feature type="transmembrane region" description="Helical" evidence="8">
    <location>
        <begin position="91"/>
        <end position="110"/>
    </location>
</feature>
<sequence length="275" mass="28622">MSEFLAEVVGTMILIIFGGGVVAGVVLKKTKAEGEGWIVITIGWGLAVTMAIYAVGSITGAHINPAVTIALAAIGDFPFEKVPVYIIGQMLGAFIGAVVVYLLYLPHWAATEDGGTKLAVFSTGPAIRSPLSNLVTELIGTFILVFGLMFIGTNEFTGGLNPLVVGALITAIGLSLGAPTGYAINPARDLGPRIAHALLPIAGKGSSDWEYSWIPVVGPILGGVYGALFYKALFEGDYSMLFWVASAVIAFILVSAAMQETKKASIANANQTNSL</sequence>
<keyword evidence="5 8" id="KW-1133">Transmembrane helix</keyword>
<feature type="transmembrane region" description="Helical" evidence="8">
    <location>
        <begin position="213"/>
        <end position="233"/>
    </location>
</feature>
<dbReference type="PROSITE" id="PS00221">
    <property type="entry name" value="MIP"/>
    <property type="match status" value="1"/>
</dbReference>
<keyword evidence="6 8" id="KW-0472">Membrane</keyword>
<dbReference type="NCBIfam" id="TIGR00861">
    <property type="entry name" value="MIP"/>
    <property type="match status" value="1"/>
</dbReference>
<dbReference type="EMBL" id="OAOP01000002">
    <property type="protein sequence ID" value="SNX68304.1"/>
    <property type="molecule type" value="Genomic_DNA"/>
</dbReference>
<dbReference type="Gene3D" id="1.20.1080.10">
    <property type="entry name" value="Glycerol uptake facilitator protein"/>
    <property type="match status" value="1"/>
</dbReference>
<evidence type="ECO:0000256" key="2">
    <source>
        <dbReference type="ARBA" id="ARBA00006175"/>
    </source>
</evidence>
<evidence type="ECO:0000313" key="9">
    <source>
        <dbReference type="EMBL" id="SNX68304.1"/>
    </source>
</evidence>
<dbReference type="GO" id="GO:0015254">
    <property type="term" value="F:glycerol channel activity"/>
    <property type="evidence" value="ECO:0007669"/>
    <property type="project" value="TreeGrafter"/>
</dbReference>
<dbReference type="OrthoDB" id="9807293at2"/>
<dbReference type="PRINTS" id="PR00783">
    <property type="entry name" value="MINTRINSICP"/>
</dbReference>
<keyword evidence="4 7" id="KW-0812">Transmembrane</keyword>
<dbReference type="PANTHER" id="PTHR43829">
    <property type="entry name" value="AQUAPORIN OR AQUAGLYCEROPORIN RELATED"/>
    <property type="match status" value="1"/>
</dbReference>
<proteinExistence type="inferred from homology"/>
<dbReference type="InterPro" id="IPR023271">
    <property type="entry name" value="Aquaporin-like"/>
</dbReference>
<dbReference type="RefSeq" id="WP_097157642.1">
    <property type="nucleotide sequence ID" value="NZ_JBEPMQ010000001.1"/>
</dbReference>
<comment type="similarity">
    <text evidence="2 7">Belongs to the MIP/aquaporin (TC 1.A.8) family.</text>
</comment>
<evidence type="ECO:0000313" key="10">
    <source>
        <dbReference type="Proteomes" id="UP000219546"/>
    </source>
</evidence>
<feature type="transmembrane region" description="Helical" evidence="8">
    <location>
        <begin position="240"/>
        <end position="258"/>
    </location>
</feature>
<evidence type="ECO:0000256" key="6">
    <source>
        <dbReference type="ARBA" id="ARBA00023136"/>
    </source>
</evidence>
<organism evidence="9 10">
    <name type="scientific">Bacillus oleivorans</name>
    <dbReference type="NCBI Taxonomy" id="1448271"/>
    <lineage>
        <taxon>Bacteria</taxon>
        <taxon>Bacillati</taxon>
        <taxon>Bacillota</taxon>
        <taxon>Bacilli</taxon>
        <taxon>Bacillales</taxon>
        <taxon>Bacillaceae</taxon>
        <taxon>Bacillus</taxon>
    </lineage>
</organism>
<accession>A0A285CL71</accession>
<feature type="transmembrane region" description="Helical" evidence="8">
    <location>
        <begin position="130"/>
        <end position="151"/>
    </location>
</feature>
<feature type="transmembrane region" description="Helical" evidence="8">
    <location>
        <begin position="36"/>
        <end position="55"/>
    </location>
</feature>
<evidence type="ECO:0000256" key="7">
    <source>
        <dbReference type="RuleBase" id="RU000477"/>
    </source>
</evidence>
<dbReference type="InterPro" id="IPR050363">
    <property type="entry name" value="MIP/Aquaporin"/>
</dbReference>
<evidence type="ECO:0000256" key="5">
    <source>
        <dbReference type="ARBA" id="ARBA00022989"/>
    </source>
</evidence>